<accession>A0A1H1CGW1</accession>
<name>A0A1H1CGW1_9ACTN</name>
<gene>
    <name evidence="2" type="ORF">SAMN04489765_1199</name>
</gene>
<dbReference type="AlphaFoldDB" id="A0A1H1CGW1"/>
<evidence type="ECO:0000313" key="2">
    <source>
        <dbReference type="EMBL" id="SDQ63372.1"/>
    </source>
</evidence>
<keyword evidence="1" id="KW-0472">Membrane</keyword>
<organism evidence="2 3">
    <name type="scientific">Tsukamurella pulmonis</name>
    <dbReference type="NCBI Taxonomy" id="47312"/>
    <lineage>
        <taxon>Bacteria</taxon>
        <taxon>Bacillati</taxon>
        <taxon>Actinomycetota</taxon>
        <taxon>Actinomycetes</taxon>
        <taxon>Mycobacteriales</taxon>
        <taxon>Tsukamurellaceae</taxon>
        <taxon>Tsukamurella</taxon>
    </lineage>
</organism>
<dbReference type="EMBL" id="FNLF01000002">
    <property type="protein sequence ID" value="SDQ63372.1"/>
    <property type="molecule type" value="Genomic_DNA"/>
</dbReference>
<proteinExistence type="predicted"/>
<protein>
    <submittedName>
        <fullName evidence="2">Uncharacterized protein</fullName>
    </submittedName>
</protein>
<evidence type="ECO:0000256" key="1">
    <source>
        <dbReference type="SAM" id="Phobius"/>
    </source>
</evidence>
<keyword evidence="1" id="KW-1133">Transmembrane helix</keyword>
<feature type="transmembrane region" description="Helical" evidence="1">
    <location>
        <begin position="54"/>
        <end position="77"/>
    </location>
</feature>
<dbReference type="OrthoDB" id="4773223at2"/>
<reference evidence="3" key="1">
    <citation type="submission" date="2016-10" db="EMBL/GenBank/DDBJ databases">
        <authorList>
            <person name="Varghese N."/>
            <person name="Submissions S."/>
        </authorList>
    </citation>
    <scope>NUCLEOTIDE SEQUENCE [LARGE SCALE GENOMIC DNA]</scope>
    <source>
        <strain evidence="3">DSM 44142</strain>
    </source>
</reference>
<keyword evidence="3" id="KW-1185">Reference proteome</keyword>
<dbReference type="Proteomes" id="UP000183053">
    <property type="component" value="Unassembled WGS sequence"/>
</dbReference>
<evidence type="ECO:0000313" key="3">
    <source>
        <dbReference type="Proteomes" id="UP000183053"/>
    </source>
</evidence>
<feature type="transmembrane region" description="Helical" evidence="1">
    <location>
        <begin position="30"/>
        <end position="47"/>
    </location>
</feature>
<keyword evidence="1" id="KW-0812">Transmembrane</keyword>
<sequence>MSTTLTVTLLAVLTTAGLVGAVATDGTASLVLAVATVVVAGVLAVRLRSAPPGAAWAGALATGIVIVSAGVPATIVLTESGRSGSSAFASSEEQPIDPSEELRSVLAKAEEIQPGSTRTIRQISISQNWTQMRFLDLTRGEEVSFQYSRVGSTHEWNTPSRSSTPSRAADAFSAADIAGLDLRAATTKVDGAIATLGVKRTASSSDDIEIGRRSGDQRLVATFDRSPIEIEVDPSGALPDNLALAKTGGMLPIAERLLRANGFDPAARVIDRLEYRVFAENVSSVGSGKGTVELSIAGAGRTGKLAETVGKFPEIDLRPSSSSSETSFPLSAVRYEGIEKARTDLVQRFSVLPIDAFALGLRVSADTRTSSRVTPPTVMEVGLGPNSSAEAYYALDGRFLRTD</sequence>
<dbReference type="RefSeq" id="WP_068566727.1">
    <property type="nucleotide sequence ID" value="NZ_FNLF01000002.1"/>
</dbReference>